<keyword evidence="7" id="KW-0539">Nucleus</keyword>
<reference evidence="13" key="1">
    <citation type="journal article" date="2014" name="PLoS ONE">
        <title>Transcriptome-Based Identification of ABC Transporters in the Western Tarnished Plant Bug Lygus hesperus.</title>
        <authorList>
            <person name="Hull J.J."/>
            <person name="Chaney K."/>
            <person name="Geib S.M."/>
            <person name="Fabrick J.A."/>
            <person name="Brent C.S."/>
            <person name="Walsh D."/>
            <person name="Lavine L.C."/>
        </authorList>
    </citation>
    <scope>NUCLEOTIDE SEQUENCE</scope>
</reference>
<reference evidence="13" key="2">
    <citation type="submission" date="2014-07" db="EMBL/GenBank/DDBJ databases">
        <authorList>
            <person name="Hull J."/>
        </authorList>
    </citation>
    <scope>NUCLEOTIDE SEQUENCE</scope>
</reference>
<dbReference type="PROSITE" id="PS00028">
    <property type="entry name" value="ZINC_FINGER_C2H2_1"/>
    <property type="match status" value="3"/>
</dbReference>
<dbReference type="AlphaFoldDB" id="A0A0A9X6B1"/>
<dbReference type="PANTHER" id="PTHR24388:SF54">
    <property type="entry name" value="PROTEIN ESCARGOT"/>
    <property type="match status" value="1"/>
</dbReference>
<dbReference type="InterPro" id="IPR013087">
    <property type="entry name" value="Znf_C2H2_type"/>
</dbReference>
<dbReference type="PANTHER" id="PTHR24388">
    <property type="entry name" value="ZINC FINGER PROTEIN"/>
    <property type="match status" value="1"/>
</dbReference>
<dbReference type="GO" id="GO:0000978">
    <property type="term" value="F:RNA polymerase II cis-regulatory region sequence-specific DNA binding"/>
    <property type="evidence" value="ECO:0007669"/>
    <property type="project" value="TreeGrafter"/>
</dbReference>
<evidence type="ECO:0000256" key="10">
    <source>
        <dbReference type="SAM" id="MobiDB-lite"/>
    </source>
</evidence>
<keyword evidence="2" id="KW-0479">Metal-binding</keyword>
<proteinExistence type="inferred from homology"/>
<evidence type="ECO:0000313" key="16">
    <source>
        <dbReference type="EMBL" id="JAP97628.1"/>
    </source>
</evidence>
<evidence type="ECO:0000313" key="14">
    <source>
        <dbReference type="EMBL" id="JAG15173.1"/>
    </source>
</evidence>
<sequence>MSDESLNTSADYFADSSAETVKDSGKSKENPKTFVRSKSDSVLLRNSESTESDYMELVPSPVIDEQTEQSLLSGDMSHIVSDIVKENSVPSRICCPFCLIDFGYEELLKDHIKESHARELKYVHRAKPGELDFYECPFCTAKFYSTELLPKHIIRKHELCVLNMFSGFSPEKYVYCRFCPHKSLRKHYKLLMIHIEKKHFQQFEKYILLKYCNLSKSLEDLVGAGENGIYDVPIKSSKDEDDVSDTPTSPRPILKSKTAYPLEESEFLENDRSMPNYANLNVRSEPCPQRKLRFDLPESPENKENKAGKKRKVHMPNLKNLVSKKAKVTDSPMSPSQPSGSERPLHQFRCGLCSEAFDLNEQLIDHLKSKHRGLSFRAQYKCGLCSAKFYRNSYLVRHCWHHHAPLCLKTPVGGKYKSKVSQF</sequence>
<accession>A0A0A9X6B1</accession>
<evidence type="ECO:0000256" key="9">
    <source>
        <dbReference type="PROSITE-ProRule" id="PRU00042"/>
    </source>
</evidence>
<keyword evidence="4 9" id="KW-0863">Zinc-finger</keyword>
<evidence type="ECO:0000313" key="12">
    <source>
        <dbReference type="EMBL" id="JAG15170.1"/>
    </source>
</evidence>
<keyword evidence="6" id="KW-0238">DNA-binding</keyword>
<dbReference type="EMBL" id="GBHO01028430">
    <property type="protein sequence ID" value="JAG15174.1"/>
    <property type="molecule type" value="Transcribed_RNA"/>
</dbReference>
<dbReference type="GO" id="GO:0008270">
    <property type="term" value="F:zinc ion binding"/>
    <property type="evidence" value="ECO:0007669"/>
    <property type="project" value="UniProtKB-KW"/>
</dbReference>
<feature type="compositionally biased region" description="Basic and acidic residues" evidence="10">
    <location>
        <begin position="20"/>
        <end position="31"/>
    </location>
</feature>
<dbReference type="EMBL" id="GBHO01028434">
    <property type="protein sequence ID" value="JAG15170.1"/>
    <property type="molecule type" value="Transcribed_RNA"/>
</dbReference>
<dbReference type="EMBL" id="GBHO01028433">
    <property type="protein sequence ID" value="JAG15171.1"/>
    <property type="molecule type" value="Transcribed_RNA"/>
</dbReference>
<gene>
    <name evidence="13" type="primary">ADR1_1</name>
    <name evidence="12" type="synonym">ADR1_0</name>
    <name evidence="14" type="synonym">ADR1_2</name>
    <name evidence="15" type="synonym">ADR1_3</name>
    <name evidence="15" type="ORF">CM83_64896</name>
    <name evidence="14" type="ORF">CM83_64899</name>
    <name evidence="13" type="ORF">CM83_64902</name>
    <name evidence="12" type="ORF">CM83_64905</name>
    <name evidence="16" type="ORF">g.52268</name>
</gene>
<evidence type="ECO:0000256" key="6">
    <source>
        <dbReference type="ARBA" id="ARBA00023125"/>
    </source>
</evidence>
<dbReference type="Gene3D" id="3.30.160.60">
    <property type="entry name" value="Classic Zinc Finger"/>
    <property type="match status" value="2"/>
</dbReference>
<feature type="compositionally biased region" description="Polar residues" evidence="10">
    <location>
        <begin position="331"/>
        <end position="340"/>
    </location>
</feature>
<dbReference type="InterPro" id="IPR050527">
    <property type="entry name" value="Snail/Krueppel_Znf"/>
</dbReference>
<dbReference type="GO" id="GO:0005634">
    <property type="term" value="C:nucleus"/>
    <property type="evidence" value="ECO:0007669"/>
    <property type="project" value="UniProtKB-SubCell"/>
</dbReference>
<feature type="region of interest" description="Disordered" evidence="10">
    <location>
        <begin position="233"/>
        <end position="256"/>
    </location>
</feature>
<keyword evidence="5" id="KW-0862">Zinc</keyword>
<evidence type="ECO:0000259" key="11">
    <source>
        <dbReference type="PROSITE" id="PS50157"/>
    </source>
</evidence>
<evidence type="ECO:0000256" key="8">
    <source>
        <dbReference type="ARBA" id="ARBA00037948"/>
    </source>
</evidence>
<evidence type="ECO:0000256" key="7">
    <source>
        <dbReference type="ARBA" id="ARBA00023242"/>
    </source>
</evidence>
<reference evidence="16" key="3">
    <citation type="journal article" date="2016" name="Gigascience">
        <title>De novo construction of an expanded transcriptome assembly for the western tarnished plant bug, Lygus hesperus.</title>
        <authorList>
            <person name="Tassone E.E."/>
            <person name="Geib S.M."/>
            <person name="Hall B."/>
            <person name="Fabrick J.A."/>
            <person name="Brent C.S."/>
            <person name="Hull J.J."/>
        </authorList>
    </citation>
    <scope>NUCLEOTIDE SEQUENCE</scope>
</reference>
<feature type="domain" description="C2H2-type" evidence="11">
    <location>
        <begin position="348"/>
        <end position="376"/>
    </location>
</feature>
<protein>
    <submittedName>
        <fullName evidence="13">Regulatory protein ADR1</fullName>
    </submittedName>
</protein>
<comment type="subcellular location">
    <subcellularLocation>
        <location evidence="1">Nucleus</location>
    </subcellularLocation>
</comment>
<evidence type="ECO:0000256" key="2">
    <source>
        <dbReference type="ARBA" id="ARBA00022723"/>
    </source>
</evidence>
<feature type="compositionally biased region" description="Basic and acidic residues" evidence="10">
    <location>
        <begin position="292"/>
        <end position="307"/>
    </location>
</feature>
<comment type="similarity">
    <text evidence="8">Belongs to the snail C2H2-type zinc-finger protein family.</text>
</comment>
<dbReference type="GO" id="GO:0000981">
    <property type="term" value="F:DNA-binding transcription factor activity, RNA polymerase II-specific"/>
    <property type="evidence" value="ECO:0007669"/>
    <property type="project" value="TreeGrafter"/>
</dbReference>
<evidence type="ECO:0000256" key="4">
    <source>
        <dbReference type="ARBA" id="ARBA00022771"/>
    </source>
</evidence>
<feature type="region of interest" description="Disordered" evidence="10">
    <location>
        <begin position="291"/>
        <end position="312"/>
    </location>
</feature>
<evidence type="ECO:0000313" key="13">
    <source>
        <dbReference type="EMBL" id="JAG15171.1"/>
    </source>
</evidence>
<organism evidence="13">
    <name type="scientific">Lygus hesperus</name>
    <name type="common">Western plant bug</name>
    <dbReference type="NCBI Taxonomy" id="30085"/>
    <lineage>
        <taxon>Eukaryota</taxon>
        <taxon>Metazoa</taxon>
        <taxon>Ecdysozoa</taxon>
        <taxon>Arthropoda</taxon>
        <taxon>Hexapoda</taxon>
        <taxon>Insecta</taxon>
        <taxon>Pterygota</taxon>
        <taxon>Neoptera</taxon>
        <taxon>Paraneoptera</taxon>
        <taxon>Hemiptera</taxon>
        <taxon>Heteroptera</taxon>
        <taxon>Panheteroptera</taxon>
        <taxon>Cimicomorpha</taxon>
        <taxon>Miridae</taxon>
        <taxon>Mirini</taxon>
        <taxon>Lygus</taxon>
    </lineage>
</organism>
<evidence type="ECO:0000256" key="1">
    <source>
        <dbReference type="ARBA" id="ARBA00004123"/>
    </source>
</evidence>
<name>A0A0A9X6B1_LYGHE</name>
<dbReference type="PROSITE" id="PS50157">
    <property type="entry name" value="ZINC_FINGER_C2H2_2"/>
    <property type="match status" value="2"/>
</dbReference>
<evidence type="ECO:0000256" key="5">
    <source>
        <dbReference type="ARBA" id="ARBA00022833"/>
    </source>
</evidence>
<evidence type="ECO:0000256" key="3">
    <source>
        <dbReference type="ARBA" id="ARBA00022737"/>
    </source>
</evidence>
<feature type="region of interest" description="Disordered" evidence="10">
    <location>
        <begin position="324"/>
        <end position="343"/>
    </location>
</feature>
<keyword evidence="3" id="KW-0677">Repeat</keyword>
<evidence type="ECO:0000313" key="15">
    <source>
        <dbReference type="EMBL" id="JAG15174.1"/>
    </source>
</evidence>
<feature type="region of interest" description="Disordered" evidence="10">
    <location>
        <begin position="17"/>
        <end position="52"/>
    </location>
</feature>
<dbReference type="SMART" id="SM00355">
    <property type="entry name" value="ZnF_C2H2"/>
    <property type="match status" value="4"/>
</dbReference>
<dbReference type="EMBL" id="GDHC01021000">
    <property type="protein sequence ID" value="JAP97628.1"/>
    <property type="molecule type" value="Transcribed_RNA"/>
</dbReference>
<dbReference type="EMBL" id="GBHO01028431">
    <property type="protein sequence ID" value="JAG15173.1"/>
    <property type="molecule type" value="Transcribed_RNA"/>
</dbReference>
<feature type="domain" description="C2H2-type" evidence="11">
    <location>
        <begin position="380"/>
        <end position="402"/>
    </location>
</feature>